<proteinExistence type="predicted"/>
<name>A0AAV7HZF7_COTGL</name>
<organism evidence="1 2">
    <name type="scientific">Cotesia glomerata</name>
    <name type="common">Lepidopteran parasitic wasp</name>
    <name type="synonym">Apanteles glomeratus</name>
    <dbReference type="NCBI Taxonomy" id="32391"/>
    <lineage>
        <taxon>Eukaryota</taxon>
        <taxon>Metazoa</taxon>
        <taxon>Ecdysozoa</taxon>
        <taxon>Arthropoda</taxon>
        <taxon>Hexapoda</taxon>
        <taxon>Insecta</taxon>
        <taxon>Pterygota</taxon>
        <taxon>Neoptera</taxon>
        <taxon>Endopterygota</taxon>
        <taxon>Hymenoptera</taxon>
        <taxon>Apocrita</taxon>
        <taxon>Ichneumonoidea</taxon>
        <taxon>Braconidae</taxon>
        <taxon>Microgastrinae</taxon>
        <taxon>Cotesia</taxon>
    </lineage>
</organism>
<dbReference type="Proteomes" id="UP000826195">
    <property type="component" value="Unassembled WGS sequence"/>
</dbReference>
<reference evidence="1 2" key="1">
    <citation type="journal article" date="2021" name="J. Hered.">
        <title>A chromosome-level genome assembly of the parasitoid wasp, Cotesia glomerata (Hymenoptera: Braconidae).</title>
        <authorList>
            <person name="Pinto B.J."/>
            <person name="Weis J.J."/>
            <person name="Gamble T."/>
            <person name="Ode P.J."/>
            <person name="Paul R."/>
            <person name="Zaspel J.M."/>
        </authorList>
    </citation>
    <scope>NUCLEOTIDE SEQUENCE [LARGE SCALE GENOMIC DNA]</scope>
    <source>
        <strain evidence="1">CgM1</strain>
    </source>
</reference>
<evidence type="ECO:0000313" key="1">
    <source>
        <dbReference type="EMBL" id="KAH0539843.1"/>
    </source>
</evidence>
<dbReference type="AlphaFoldDB" id="A0AAV7HZF7"/>
<protein>
    <submittedName>
        <fullName evidence="1">Uncharacterized protein</fullName>
    </submittedName>
</protein>
<comment type="caution">
    <text evidence="1">The sequence shown here is derived from an EMBL/GenBank/DDBJ whole genome shotgun (WGS) entry which is preliminary data.</text>
</comment>
<evidence type="ECO:0000313" key="2">
    <source>
        <dbReference type="Proteomes" id="UP000826195"/>
    </source>
</evidence>
<accession>A0AAV7HZF7</accession>
<sequence length="116" mass="13968">MRIEIKLILLKDFGKRLPWKYRRHSTTRIVFEIQHSVDAINRNENSFSRKLPKVRVTPNVSHRCYLPSNDFAFSIKRAGDWVVEIRVERQSTIFDREVDRRPRRSGYRCAIETTEY</sequence>
<gene>
    <name evidence="1" type="ORF">KQX54_008979</name>
</gene>
<dbReference type="EMBL" id="JAHXZJ010002609">
    <property type="protein sequence ID" value="KAH0539843.1"/>
    <property type="molecule type" value="Genomic_DNA"/>
</dbReference>
<keyword evidence="2" id="KW-1185">Reference proteome</keyword>